<feature type="transmembrane region" description="Helical" evidence="1">
    <location>
        <begin position="12"/>
        <end position="35"/>
    </location>
</feature>
<evidence type="ECO:0000256" key="1">
    <source>
        <dbReference type="SAM" id="Phobius"/>
    </source>
</evidence>
<feature type="transmembrane region" description="Helical" evidence="1">
    <location>
        <begin position="72"/>
        <end position="92"/>
    </location>
</feature>
<sequence>MHLIKFFRLSAFSPKALVASAFGLSISVLIILLFAPLAEEEIVDYGAAAEVQDAVISPNPQILNPINFELNLVSSLYTAIVGTLAIFCMQAIEKMFPSPYSK</sequence>
<name>A0AAP5I9Z7_9CYAN</name>
<comment type="caution">
    <text evidence="2">The sequence shown here is derived from an EMBL/GenBank/DDBJ whole genome shotgun (WGS) entry which is preliminary data.</text>
</comment>
<keyword evidence="3" id="KW-1185">Reference proteome</keyword>
<protein>
    <submittedName>
        <fullName evidence="2">Uncharacterized protein</fullName>
    </submittedName>
</protein>
<accession>A0AAP5I9Z7</accession>
<proteinExistence type="predicted"/>
<evidence type="ECO:0000313" key="3">
    <source>
        <dbReference type="Proteomes" id="UP000667802"/>
    </source>
</evidence>
<dbReference type="EMBL" id="JAALHA020000013">
    <property type="protein sequence ID" value="MDR9897640.1"/>
    <property type="molecule type" value="Genomic_DNA"/>
</dbReference>
<reference evidence="3" key="1">
    <citation type="journal article" date="2021" name="Science">
        <title>Hunting the eagle killer: A cyanobacterial neurotoxin causes vacuolar myelinopathy.</title>
        <authorList>
            <person name="Breinlinger S."/>
            <person name="Phillips T.J."/>
            <person name="Haram B.N."/>
            <person name="Mares J."/>
            <person name="Martinez Yerena J.A."/>
            <person name="Hrouzek P."/>
            <person name="Sobotka R."/>
            <person name="Henderson W.M."/>
            <person name="Schmieder P."/>
            <person name="Williams S.M."/>
            <person name="Lauderdale J.D."/>
            <person name="Wilde H.D."/>
            <person name="Gerrin W."/>
            <person name="Kust A."/>
            <person name="Washington J.W."/>
            <person name="Wagner C."/>
            <person name="Geier B."/>
            <person name="Liebeke M."/>
            <person name="Enke H."/>
            <person name="Niedermeyer T.H.J."/>
            <person name="Wilde S.B."/>
        </authorList>
    </citation>
    <scope>NUCLEOTIDE SEQUENCE [LARGE SCALE GENOMIC DNA]</scope>
    <source>
        <strain evidence="3">Thurmond2011</strain>
    </source>
</reference>
<organism evidence="2 3">
    <name type="scientific">Aetokthonos hydrillicola Thurmond2011</name>
    <dbReference type="NCBI Taxonomy" id="2712845"/>
    <lineage>
        <taxon>Bacteria</taxon>
        <taxon>Bacillati</taxon>
        <taxon>Cyanobacteriota</taxon>
        <taxon>Cyanophyceae</taxon>
        <taxon>Nostocales</taxon>
        <taxon>Hapalosiphonaceae</taxon>
        <taxon>Aetokthonos</taxon>
    </lineage>
</organism>
<keyword evidence="1" id="KW-1133">Transmembrane helix</keyword>
<dbReference type="RefSeq" id="WP_208338345.1">
    <property type="nucleotide sequence ID" value="NZ_CAWQFN010000089.1"/>
</dbReference>
<gene>
    <name evidence="2" type="ORF">G7B40_024170</name>
</gene>
<evidence type="ECO:0000313" key="2">
    <source>
        <dbReference type="EMBL" id="MDR9897640.1"/>
    </source>
</evidence>
<keyword evidence="1" id="KW-0812">Transmembrane</keyword>
<dbReference type="AlphaFoldDB" id="A0AAP5I9Z7"/>
<dbReference type="Proteomes" id="UP000667802">
    <property type="component" value="Unassembled WGS sequence"/>
</dbReference>
<keyword evidence="1" id="KW-0472">Membrane</keyword>